<proteinExistence type="predicted"/>
<reference evidence="1" key="1">
    <citation type="submission" date="2014-11" db="EMBL/GenBank/DDBJ databases">
        <authorList>
            <person name="Amaro Gonzalez C."/>
        </authorList>
    </citation>
    <scope>NUCLEOTIDE SEQUENCE</scope>
</reference>
<evidence type="ECO:0000313" key="1">
    <source>
        <dbReference type="EMBL" id="JAH67169.1"/>
    </source>
</evidence>
<reference evidence="1" key="2">
    <citation type="journal article" date="2015" name="Fish Shellfish Immunol.">
        <title>Early steps in the European eel (Anguilla anguilla)-Vibrio vulnificus interaction in the gills: Role of the RtxA13 toxin.</title>
        <authorList>
            <person name="Callol A."/>
            <person name="Pajuelo D."/>
            <person name="Ebbesson L."/>
            <person name="Teles M."/>
            <person name="MacKenzie S."/>
            <person name="Amaro C."/>
        </authorList>
    </citation>
    <scope>NUCLEOTIDE SEQUENCE</scope>
</reference>
<accession>A0A0E9UMT0</accession>
<name>A0A0E9UMT0_ANGAN</name>
<protein>
    <submittedName>
        <fullName evidence="1">Uncharacterized protein</fullName>
    </submittedName>
</protein>
<organism evidence="1">
    <name type="scientific">Anguilla anguilla</name>
    <name type="common">European freshwater eel</name>
    <name type="synonym">Muraena anguilla</name>
    <dbReference type="NCBI Taxonomy" id="7936"/>
    <lineage>
        <taxon>Eukaryota</taxon>
        <taxon>Metazoa</taxon>
        <taxon>Chordata</taxon>
        <taxon>Craniata</taxon>
        <taxon>Vertebrata</taxon>
        <taxon>Euteleostomi</taxon>
        <taxon>Actinopterygii</taxon>
        <taxon>Neopterygii</taxon>
        <taxon>Teleostei</taxon>
        <taxon>Anguilliformes</taxon>
        <taxon>Anguillidae</taxon>
        <taxon>Anguilla</taxon>
    </lineage>
</organism>
<sequence length="29" mass="3287">MCCSTVTVTYNSTKTSLHRDCFGQPHRVN</sequence>
<dbReference type="EMBL" id="GBXM01041408">
    <property type="protein sequence ID" value="JAH67169.1"/>
    <property type="molecule type" value="Transcribed_RNA"/>
</dbReference>
<dbReference type="AlphaFoldDB" id="A0A0E9UMT0"/>